<accession>A0A0B6VM68</accession>
<dbReference type="SUPFAM" id="SSF57997">
    <property type="entry name" value="Tropomyosin"/>
    <property type="match status" value="1"/>
</dbReference>
<feature type="domain" description="Reovirus sigma C capsid protein C-terminal" evidence="1">
    <location>
        <begin position="197"/>
        <end position="324"/>
    </location>
</feature>
<dbReference type="Pfam" id="PF17750">
    <property type="entry name" value="Reo_sigmaC_M"/>
    <property type="match status" value="1"/>
</dbReference>
<dbReference type="Proteomes" id="UP000109464">
    <property type="component" value="Genome"/>
</dbReference>
<sequence length="324" mass="34469">MEGLNQLQRREVVGLILSLTSSGSTSPGDLGPIYERLTALEAHQSDTDHTLASLSDALSSLSTDLSEVLSALGEVTAQLTDITLRLKVVETSVGEQEKKVADLQQSVSANTSAIANVTSTVTSMSTRLDNVVSDVTRHSLTLTDLDNRVSALEKGGGSDLTFSAPLQLDNGTVSLQLDPYFASGSPTLSNYAADALLMIFQWLARSDGGGAVTMNVNAHAHGCRTDVLMSTLQPLTVTSSTITIVMNLDYIVEKPSDLSRLVPSGAFQTASFPVEVTYQRDGKSYTFQVYGSFTEPTSFKFTVATSGTTAGNLTYLTVRYGIDT</sequence>
<protein>
    <submittedName>
        <fullName evidence="3">Sigma C</fullName>
    </submittedName>
</protein>
<dbReference type="Gene3D" id="2.10.25.20">
    <property type="entry name" value="reovirus attachment protein sigma1, domain 1"/>
    <property type="match status" value="1"/>
</dbReference>
<dbReference type="Pfam" id="PF04582">
    <property type="entry name" value="Reo_sigmaC"/>
    <property type="match status" value="1"/>
</dbReference>
<evidence type="ECO:0000259" key="1">
    <source>
        <dbReference type="Pfam" id="PF04582"/>
    </source>
</evidence>
<name>A0A0B6VM68_9REOV</name>
<dbReference type="InterPro" id="IPR041345">
    <property type="entry name" value="Reo_sigmaC_M"/>
</dbReference>
<feature type="domain" description="Reovirus sigma C capsid protein triple beta spiral" evidence="2">
    <location>
        <begin position="156"/>
        <end position="194"/>
    </location>
</feature>
<dbReference type="Gene3D" id="1.20.5.170">
    <property type="match status" value="1"/>
</dbReference>
<reference evidence="3 4" key="1">
    <citation type="submission" date="2014-02" db="EMBL/GenBank/DDBJ databases">
        <title>Isolation and genomic characterization of a novel orthoreovirus from a brown-eared bulbul in Japan.</title>
        <authorList>
            <person name="Kirisawa R."/>
            <person name="Ogasawara Y."/>
            <person name="Kikuchi N."/>
            <person name="Ueda H."/>
        </authorList>
    </citation>
    <scope>NUCLEOTIDE SEQUENCE [LARGE SCALE GENOMIC DNA]</scope>
    <source>
        <strain evidence="3">Pycno-1</strain>
    </source>
</reference>
<evidence type="ECO:0000259" key="2">
    <source>
        <dbReference type="Pfam" id="PF17750"/>
    </source>
</evidence>
<dbReference type="Gene3D" id="2.60.90.40">
    <property type="match status" value="1"/>
</dbReference>
<keyword evidence="4" id="KW-1185">Reference proteome</keyword>
<dbReference type="InterPro" id="IPR007662">
    <property type="entry name" value="SigmaC_C"/>
</dbReference>
<evidence type="ECO:0000313" key="3">
    <source>
        <dbReference type="EMBL" id="BAQ19501.1"/>
    </source>
</evidence>
<proteinExistence type="predicted"/>
<organism evidence="3 4">
    <name type="scientific">Pycnonotidae orthoreovirus</name>
    <dbReference type="NCBI Taxonomy" id="3070176"/>
    <lineage>
        <taxon>Viruses</taxon>
        <taxon>Riboviria</taxon>
        <taxon>Orthornavirae</taxon>
        <taxon>Duplornaviricota</taxon>
        <taxon>Resentoviricetes</taxon>
        <taxon>Reovirales</taxon>
        <taxon>Spinareoviridae</taxon>
        <taxon>Orthoreovirus</taxon>
        <taxon>Orthoreovirus neoavis</taxon>
        <taxon>Neoavian orthoreovirus</taxon>
    </lineage>
</organism>
<evidence type="ECO:0000313" key="4">
    <source>
        <dbReference type="Proteomes" id="UP000109464"/>
    </source>
</evidence>
<dbReference type="EMBL" id="AB914766">
    <property type="protein sequence ID" value="BAQ19501.1"/>
    <property type="molecule type" value="Genomic_RNA"/>
</dbReference>